<dbReference type="AlphaFoldDB" id="A0A517R6H9"/>
<dbReference type="RefSeq" id="WP_145365614.1">
    <property type="nucleotide sequence ID" value="NZ_CP036268.1"/>
</dbReference>
<dbReference type="EMBL" id="CP036268">
    <property type="protein sequence ID" value="QDT39480.1"/>
    <property type="molecule type" value="Genomic_DNA"/>
</dbReference>
<organism evidence="1 2">
    <name type="scientific">Stratiformator vulcanicus</name>
    <dbReference type="NCBI Taxonomy" id="2527980"/>
    <lineage>
        <taxon>Bacteria</taxon>
        <taxon>Pseudomonadati</taxon>
        <taxon>Planctomycetota</taxon>
        <taxon>Planctomycetia</taxon>
        <taxon>Planctomycetales</taxon>
        <taxon>Planctomycetaceae</taxon>
        <taxon>Stratiformator</taxon>
    </lineage>
</organism>
<name>A0A517R6H9_9PLAN</name>
<dbReference type="KEGG" id="svp:Pan189_38880"/>
<protein>
    <submittedName>
        <fullName evidence="1">Uncharacterized protein</fullName>
    </submittedName>
</protein>
<sequence>MQNRFAIPLILTICLFAIGAGGVSHGRLNELLDERTVLNKHYKKQFIEDAAGFAMEEKLKLYEGKVADAYLELIEYAKQSDDTKLKKIVLRMEYYDELRGYVWDVDAAQDGFERAAGMAGIITYEQKLKELEK</sequence>
<evidence type="ECO:0000313" key="2">
    <source>
        <dbReference type="Proteomes" id="UP000317318"/>
    </source>
</evidence>
<keyword evidence="2" id="KW-1185">Reference proteome</keyword>
<reference evidence="1 2" key="1">
    <citation type="submission" date="2019-02" db="EMBL/GenBank/DDBJ databases">
        <title>Deep-cultivation of Planctomycetes and their phenomic and genomic characterization uncovers novel biology.</title>
        <authorList>
            <person name="Wiegand S."/>
            <person name="Jogler M."/>
            <person name="Boedeker C."/>
            <person name="Pinto D."/>
            <person name="Vollmers J."/>
            <person name="Rivas-Marin E."/>
            <person name="Kohn T."/>
            <person name="Peeters S.H."/>
            <person name="Heuer A."/>
            <person name="Rast P."/>
            <person name="Oberbeckmann S."/>
            <person name="Bunk B."/>
            <person name="Jeske O."/>
            <person name="Meyerdierks A."/>
            <person name="Storesund J.E."/>
            <person name="Kallscheuer N."/>
            <person name="Luecker S."/>
            <person name="Lage O.M."/>
            <person name="Pohl T."/>
            <person name="Merkel B.J."/>
            <person name="Hornburger P."/>
            <person name="Mueller R.-W."/>
            <person name="Bruemmer F."/>
            <person name="Labrenz M."/>
            <person name="Spormann A.M."/>
            <person name="Op den Camp H."/>
            <person name="Overmann J."/>
            <person name="Amann R."/>
            <person name="Jetten M.S.M."/>
            <person name="Mascher T."/>
            <person name="Medema M.H."/>
            <person name="Devos D.P."/>
            <person name="Kaster A.-K."/>
            <person name="Ovreas L."/>
            <person name="Rohde M."/>
            <person name="Galperin M.Y."/>
            <person name="Jogler C."/>
        </authorList>
    </citation>
    <scope>NUCLEOTIDE SEQUENCE [LARGE SCALE GENOMIC DNA]</scope>
    <source>
        <strain evidence="1 2">Pan189</strain>
    </source>
</reference>
<evidence type="ECO:0000313" key="1">
    <source>
        <dbReference type="EMBL" id="QDT39480.1"/>
    </source>
</evidence>
<proteinExistence type="predicted"/>
<gene>
    <name evidence="1" type="ORF">Pan189_38880</name>
</gene>
<accession>A0A517R6H9</accession>
<dbReference type="Proteomes" id="UP000317318">
    <property type="component" value="Chromosome"/>
</dbReference>